<evidence type="ECO:0000256" key="1">
    <source>
        <dbReference type="SAM" id="MobiDB-lite"/>
    </source>
</evidence>
<dbReference type="EMBL" id="QPFP01000013">
    <property type="protein sequence ID" value="TEB33149.1"/>
    <property type="molecule type" value="Genomic_DNA"/>
</dbReference>
<dbReference type="AlphaFoldDB" id="A0A4Y7TI32"/>
<comment type="caution">
    <text evidence="2">The sequence shown here is derived from an EMBL/GenBank/DDBJ whole genome shotgun (WGS) entry which is preliminary data.</text>
</comment>
<protein>
    <submittedName>
        <fullName evidence="2">Uncharacterized protein</fullName>
    </submittedName>
</protein>
<proteinExistence type="predicted"/>
<reference evidence="2 3" key="1">
    <citation type="journal article" date="2019" name="Nat. Ecol. Evol.">
        <title>Megaphylogeny resolves global patterns of mushroom evolution.</title>
        <authorList>
            <person name="Varga T."/>
            <person name="Krizsan K."/>
            <person name="Foldi C."/>
            <person name="Dima B."/>
            <person name="Sanchez-Garcia M."/>
            <person name="Sanchez-Ramirez S."/>
            <person name="Szollosi G.J."/>
            <person name="Szarkandi J.G."/>
            <person name="Papp V."/>
            <person name="Albert L."/>
            <person name="Andreopoulos W."/>
            <person name="Angelini C."/>
            <person name="Antonin V."/>
            <person name="Barry K.W."/>
            <person name="Bougher N.L."/>
            <person name="Buchanan P."/>
            <person name="Buyck B."/>
            <person name="Bense V."/>
            <person name="Catcheside P."/>
            <person name="Chovatia M."/>
            <person name="Cooper J."/>
            <person name="Damon W."/>
            <person name="Desjardin D."/>
            <person name="Finy P."/>
            <person name="Geml J."/>
            <person name="Haridas S."/>
            <person name="Hughes K."/>
            <person name="Justo A."/>
            <person name="Karasinski D."/>
            <person name="Kautmanova I."/>
            <person name="Kiss B."/>
            <person name="Kocsube S."/>
            <person name="Kotiranta H."/>
            <person name="LaButti K.M."/>
            <person name="Lechner B.E."/>
            <person name="Liimatainen K."/>
            <person name="Lipzen A."/>
            <person name="Lukacs Z."/>
            <person name="Mihaltcheva S."/>
            <person name="Morgado L.N."/>
            <person name="Niskanen T."/>
            <person name="Noordeloos M.E."/>
            <person name="Ohm R.A."/>
            <person name="Ortiz-Santana B."/>
            <person name="Ovrebo C."/>
            <person name="Racz N."/>
            <person name="Riley R."/>
            <person name="Savchenko A."/>
            <person name="Shiryaev A."/>
            <person name="Soop K."/>
            <person name="Spirin V."/>
            <person name="Szebenyi C."/>
            <person name="Tomsovsky M."/>
            <person name="Tulloss R.E."/>
            <person name="Uehling J."/>
            <person name="Grigoriev I.V."/>
            <person name="Vagvolgyi C."/>
            <person name="Papp T."/>
            <person name="Martin F.M."/>
            <person name="Miettinen O."/>
            <person name="Hibbett D.S."/>
            <person name="Nagy L.G."/>
        </authorList>
    </citation>
    <scope>NUCLEOTIDE SEQUENCE [LARGE SCALE GENOMIC DNA]</scope>
    <source>
        <strain evidence="2 3">FP101781</strain>
    </source>
</reference>
<evidence type="ECO:0000313" key="3">
    <source>
        <dbReference type="Proteomes" id="UP000298030"/>
    </source>
</evidence>
<feature type="region of interest" description="Disordered" evidence="1">
    <location>
        <begin position="45"/>
        <end position="111"/>
    </location>
</feature>
<feature type="compositionally biased region" description="Basic residues" evidence="1">
    <location>
        <begin position="74"/>
        <end position="83"/>
    </location>
</feature>
<organism evidence="2 3">
    <name type="scientific">Coprinellus micaceus</name>
    <name type="common">Glistening ink-cap mushroom</name>
    <name type="synonym">Coprinus micaceus</name>
    <dbReference type="NCBI Taxonomy" id="71717"/>
    <lineage>
        <taxon>Eukaryota</taxon>
        <taxon>Fungi</taxon>
        <taxon>Dikarya</taxon>
        <taxon>Basidiomycota</taxon>
        <taxon>Agaricomycotina</taxon>
        <taxon>Agaricomycetes</taxon>
        <taxon>Agaricomycetidae</taxon>
        <taxon>Agaricales</taxon>
        <taxon>Agaricineae</taxon>
        <taxon>Psathyrellaceae</taxon>
        <taxon>Coprinellus</taxon>
    </lineage>
</organism>
<dbReference type="Proteomes" id="UP000298030">
    <property type="component" value="Unassembled WGS sequence"/>
</dbReference>
<feature type="compositionally biased region" description="Polar residues" evidence="1">
    <location>
        <begin position="64"/>
        <end position="73"/>
    </location>
</feature>
<gene>
    <name evidence="2" type="ORF">FA13DRAFT_189506</name>
</gene>
<sequence>MSRINPDLRRLTEQVGKRLIISGARIGTVRNRLAGFLSSSLQLPSAQCPSTARDPVTQHPKISDGTSPTTSTRRFAHPSHPARKISFQSSHPSTDPLKNVRNPTPPVGSSATYSDVVVDSVPTSFLQFSGSRVRHPDILNCGSKIGFDTRGLGWSLPPKAKRRMVLTFLGMYV</sequence>
<accession>A0A4Y7TI32</accession>
<name>A0A4Y7TI32_COPMI</name>
<evidence type="ECO:0000313" key="2">
    <source>
        <dbReference type="EMBL" id="TEB33149.1"/>
    </source>
</evidence>
<keyword evidence="3" id="KW-1185">Reference proteome</keyword>